<sequence length="171" mass="19182">MSYYSRLDENERYRICLIPISQLTQLVEKKRDVGIYAAGGLFAIGWWFFIDAVALSATKKDLPQDSPVIKFEDWLCGIFSTLGMIIVCSISKSGVFHSTRERTFLFIGFALMAGGLAGSATILIIKYIVPEAETYIYFGVAVVVQNFFIMLSSVLLWIAQSTENDNNGFYI</sequence>
<evidence type="ECO:0000313" key="7">
    <source>
        <dbReference type="EMBL" id="RHZ52161.1"/>
    </source>
</evidence>
<dbReference type="PANTHER" id="PTHR13180">
    <property type="entry name" value="SMALL MEMBRANE PROTEIN-RELATED"/>
    <property type="match status" value="1"/>
</dbReference>
<accession>A0A397GM94</accession>
<comment type="caution">
    <text evidence="7">The sequence shown here is derived from an EMBL/GenBank/DDBJ whole genome shotgun (WGS) entry which is preliminary data.</text>
</comment>
<dbReference type="STRING" id="1348612.A0A397GM94"/>
<organism evidence="7 8">
    <name type="scientific">Diversispora epigaea</name>
    <dbReference type="NCBI Taxonomy" id="1348612"/>
    <lineage>
        <taxon>Eukaryota</taxon>
        <taxon>Fungi</taxon>
        <taxon>Fungi incertae sedis</taxon>
        <taxon>Mucoromycota</taxon>
        <taxon>Glomeromycotina</taxon>
        <taxon>Glomeromycetes</taxon>
        <taxon>Diversisporales</taxon>
        <taxon>Diversisporaceae</taxon>
        <taxon>Diversispora</taxon>
    </lineage>
</organism>
<evidence type="ECO:0000313" key="8">
    <source>
        <dbReference type="Proteomes" id="UP000266861"/>
    </source>
</evidence>
<keyword evidence="4 6" id="KW-1133">Transmembrane helix</keyword>
<keyword evidence="5 6" id="KW-0472">Membrane</keyword>
<comment type="similarity">
    <text evidence="2">Belongs to the UPF0220 family.</text>
</comment>
<evidence type="ECO:0000256" key="4">
    <source>
        <dbReference type="ARBA" id="ARBA00022989"/>
    </source>
</evidence>
<feature type="transmembrane region" description="Helical" evidence="6">
    <location>
        <begin position="103"/>
        <end position="129"/>
    </location>
</feature>
<keyword evidence="8" id="KW-1185">Reference proteome</keyword>
<evidence type="ECO:0000256" key="2">
    <source>
        <dbReference type="ARBA" id="ARBA00005335"/>
    </source>
</evidence>
<dbReference type="OrthoDB" id="268928at2759"/>
<dbReference type="GO" id="GO:0016020">
    <property type="term" value="C:membrane"/>
    <property type="evidence" value="ECO:0007669"/>
    <property type="project" value="UniProtKB-SubCell"/>
</dbReference>
<comment type="subcellular location">
    <subcellularLocation>
        <location evidence="1">Membrane</location>
        <topology evidence="1">Multi-pass membrane protein</topology>
    </subcellularLocation>
</comment>
<proteinExistence type="inferred from homology"/>
<keyword evidence="3 6" id="KW-0812">Transmembrane</keyword>
<dbReference type="AlphaFoldDB" id="A0A397GM94"/>
<feature type="transmembrane region" description="Helical" evidence="6">
    <location>
        <begin position="135"/>
        <end position="159"/>
    </location>
</feature>
<feature type="transmembrane region" description="Helical" evidence="6">
    <location>
        <begin position="74"/>
        <end position="91"/>
    </location>
</feature>
<evidence type="ECO:0000256" key="3">
    <source>
        <dbReference type="ARBA" id="ARBA00022692"/>
    </source>
</evidence>
<protein>
    <submittedName>
        <fullName evidence="7">Uncharacterized protein</fullName>
    </submittedName>
</protein>
<feature type="transmembrane region" description="Helical" evidence="6">
    <location>
        <begin position="33"/>
        <end position="54"/>
    </location>
</feature>
<dbReference type="InterPro" id="IPR007919">
    <property type="entry name" value="UPF0220"/>
</dbReference>
<gene>
    <name evidence="7" type="ORF">Glove_464g8</name>
</gene>
<name>A0A397GM94_9GLOM</name>
<evidence type="ECO:0000256" key="6">
    <source>
        <dbReference type="SAM" id="Phobius"/>
    </source>
</evidence>
<evidence type="ECO:0000256" key="5">
    <source>
        <dbReference type="ARBA" id="ARBA00023136"/>
    </source>
</evidence>
<evidence type="ECO:0000256" key="1">
    <source>
        <dbReference type="ARBA" id="ARBA00004141"/>
    </source>
</evidence>
<reference evidence="7 8" key="1">
    <citation type="submission" date="2018-08" db="EMBL/GenBank/DDBJ databases">
        <title>Genome and evolution of the arbuscular mycorrhizal fungus Diversispora epigaea (formerly Glomus versiforme) and its bacterial endosymbionts.</title>
        <authorList>
            <person name="Sun X."/>
            <person name="Fei Z."/>
            <person name="Harrison M."/>
        </authorList>
    </citation>
    <scope>NUCLEOTIDE SEQUENCE [LARGE SCALE GENOMIC DNA]</scope>
    <source>
        <strain evidence="7 8">IT104</strain>
    </source>
</reference>
<dbReference type="Proteomes" id="UP000266861">
    <property type="component" value="Unassembled WGS sequence"/>
</dbReference>
<dbReference type="EMBL" id="PQFF01000406">
    <property type="protein sequence ID" value="RHZ52161.1"/>
    <property type="molecule type" value="Genomic_DNA"/>
</dbReference>
<dbReference type="Pfam" id="PF05255">
    <property type="entry name" value="UPF0220"/>
    <property type="match status" value="1"/>
</dbReference>